<dbReference type="Proteomes" id="UP000030428">
    <property type="component" value="Unassembled WGS sequence"/>
</dbReference>
<keyword evidence="1" id="KW-0808">Transferase</keyword>
<dbReference type="AlphaFoldDB" id="A0A0A6S2T8"/>
<dbReference type="SUPFAM" id="SSF53756">
    <property type="entry name" value="UDP-Glycosyltransferase/glycogen phosphorylase"/>
    <property type="match status" value="1"/>
</dbReference>
<proteinExistence type="predicted"/>
<dbReference type="CDD" id="cd03801">
    <property type="entry name" value="GT4_PimA-like"/>
    <property type="match status" value="1"/>
</dbReference>
<sequence length="401" mass="45892">MAALKTWICCQLGSREHYAIPRALDRQLIALITDAWVTRQSLFNKLPKPVLTKLRERFHVDLEQASVQHFTTSLIYHEMSQGFQGWDRIISRNHWFQKKTKRALEKICQQSNFPAEPTLFAYSYAALEILRFAKSKGWRTILGQIDPGPYEEELVLKEHFRRSNYQVDWQPAPAHYWEMWREECALADRIMVNSAWSSQALQKVGIAKDKINIIPLAYQPTSQNKNFVRSYPQAFSAKRPLRVLFLGQVILRKGIAALLEAAELLRDAPVEFWIVGQVDIKIPEQYRLNSKLHWIGAVPRGGTAQYYQQADVFLFPTLSDGFGLTQLEAQAWKLPVIASQFCGEVVQNEKNGMVLTEVSANAIAEAIKFCLNHPEVLTTYAIASSRVGLTLSELQHYLNSI</sequence>
<dbReference type="EMBL" id="JSZA02000006">
    <property type="protein sequence ID" value="KHD10426.2"/>
    <property type="molecule type" value="Genomic_DNA"/>
</dbReference>
<accession>A0A0A6S2T8</accession>
<evidence type="ECO:0000256" key="1">
    <source>
        <dbReference type="ARBA" id="ARBA00022679"/>
    </source>
</evidence>
<gene>
    <name evidence="2" type="ORF">PN36_02455</name>
</gene>
<dbReference type="Gene3D" id="3.40.50.2000">
    <property type="entry name" value="Glycogen Phosphorylase B"/>
    <property type="match status" value="2"/>
</dbReference>
<keyword evidence="3" id="KW-1185">Reference proteome</keyword>
<dbReference type="PANTHER" id="PTHR46401:SF2">
    <property type="entry name" value="GLYCOSYLTRANSFERASE WBBK-RELATED"/>
    <property type="match status" value="1"/>
</dbReference>
<protein>
    <submittedName>
        <fullName evidence="2">Glycosyltransferase</fullName>
    </submittedName>
</protein>
<reference evidence="2 3" key="1">
    <citation type="journal article" date="2016" name="Front. Microbiol.">
        <title>Single-Cell (Meta-)Genomics of a Dimorphic Candidatus Thiomargarita nelsonii Reveals Genomic Plasticity.</title>
        <authorList>
            <person name="Flood B.E."/>
            <person name="Fliss P."/>
            <person name="Jones D.S."/>
            <person name="Dick G.J."/>
            <person name="Jain S."/>
            <person name="Kaster A.K."/>
            <person name="Winkel M."/>
            <person name="Mussmann M."/>
            <person name="Bailey J."/>
        </authorList>
    </citation>
    <scope>NUCLEOTIDE SEQUENCE [LARGE SCALE GENOMIC DNA]</scope>
    <source>
        <strain evidence="2">Hydrate Ridge</strain>
    </source>
</reference>
<name>A0A0A6S2T8_9GAMM</name>
<dbReference type="GO" id="GO:0016757">
    <property type="term" value="F:glycosyltransferase activity"/>
    <property type="evidence" value="ECO:0007669"/>
    <property type="project" value="TreeGrafter"/>
</dbReference>
<dbReference type="GO" id="GO:0009103">
    <property type="term" value="P:lipopolysaccharide biosynthetic process"/>
    <property type="evidence" value="ECO:0007669"/>
    <property type="project" value="TreeGrafter"/>
</dbReference>
<evidence type="ECO:0000313" key="3">
    <source>
        <dbReference type="Proteomes" id="UP000030428"/>
    </source>
</evidence>
<evidence type="ECO:0000313" key="2">
    <source>
        <dbReference type="EMBL" id="KHD10426.2"/>
    </source>
</evidence>
<dbReference type="PANTHER" id="PTHR46401">
    <property type="entry name" value="GLYCOSYLTRANSFERASE WBBK-RELATED"/>
    <property type="match status" value="1"/>
</dbReference>
<dbReference type="Pfam" id="PF13692">
    <property type="entry name" value="Glyco_trans_1_4"/>
    <property type="match status" value="1"/>
</dbReference>
<organism evidence="2 3">
    <name type="scientific">Candidatus Thiomargarita nelsonii</name>
    <dbReference type="NCBI Taxonomy" id="1003181"/>
    <lineage>
        <taxon>Bacteria</taxon>
        <taxon>Pseudomonadati</taxon>
        <taxon>Pseudomonadota</taxon>
        <taxon>Gammaproteobacteria</taxon>
        <taxon>Thiotrichales</taxon>
        <taxon>Thiotrichaceae</taxon>
        <taxon>Thiomargarita</taxon>
    </lineage>
</organism>
<comment type="caution">
    <text evidence="2">The sequence shown here is derived from an EMBL/GenBank/DDBJ whole genome shotgun (WGS) entry which is preliminary data.</text>
</comment>